<comment type="caution">
    <text evidence="1">The sequence shown here is derived from an EMBL/GenBank/DDBJ whole genome shotgun (WGS) entry which is preliminary data.</text>
</comment>
<accession>A0A0T6LSI4</accession>
<dbReference type="EMBL" id="LLZU01000018">
    <property type="protein sequence ID" value="KRV48764.1"/>
    <property type="molecule type" value="Genomic_DNA"/>
</dbReference>
<dbReference type="OrthoDB" id="3854560at2"/>
<proteinExistence type="predicted"/>
<evidence type="ECO:0000313" key="2">
    <source>
        <dbReference type="Proteomes" id="UP000050867"/>
    </source>
</evidence>
<dbReference type="Proteomes" id="UP000050867">
    <property type="component" value="Unassembled WGS sequence"/>
</dbReference>
<dbReference type="RefSeq" id="WP_040911917.1">
    <property type="nucleotide sequence ID" value="NZ_LLZU01000018.1"/>
</dbReference>
<name>A0A0T6LSI4_WENVI</name>
<dbReference type="AlphaFoldDB" id="A0A0T6LSI4"/>
<gene>
    <name evidence="1" type="ORF">AQ490_23110</name>
</gene>
<keyword evidence="2" id="KW-1185">Reference proteome</keyword>
<reference evidence="1 2" key="1">
    <citation type="submission" date="2015-10" db="EMBL/GenBank/DDBJ databases">
        <title>Draft genome sequence of pyrrolomycin-producing Streptomyces vitaminophilus.</title>
        <authorList>
            <person name="Graham D.E."/>
            <person name="Mahan K.M."/>
            <person name="Klingeman D.M."/>
            <person name="Hettich R.L."/>
            <person name="Parry R.J."/>
        </authorList>
    </citation>
    <scope>NUCLEOTIDE SEQUENCE [LARGE SCALE GENOMIC DNA]</scope>
    <source>
        <strain evidence="1 2">ATCC 31673</strain>
    </source>
</reference>
<organism evidence="1 2">
    <name type="scientific">Wenjunlia vitaminophila</name>
    <name type="common">Streptomyces vitaminophilus</name>
    <dbReference type="NCBI Taxonomy" id="76728"/>
    <lineage>
        <taxon>Bacteria</taxon>
        <taxon>Bacillati</taxon>
        <taxon>Actinomycetota</taxon>
        <taxon>Actinomycetes</taxon>
        <taxon>Kitasatosporales</taxon>
        <taxon>Streptomycetaceae</taxon>
        <taxon>Wenjunlia</taxon>
    </lineage>
</organism>
<dbReference type="STRING" id="76728.AQ490_23110"/>
<protein>
    <submittedName>
        <fullName evidence="1">Uncharacterized protein</fullName>
    </submittedName>
</protein>
<evidence type="ECO:0000313" key="1">
    <source>
        <dbReference type="EMBL" id="KRV48764.1"/>
    </source>
</evidence>
<sequence>MPDPALLLDAVDRLSDTFRGLPQSRLLAGVPGFASRAEAGYALASSLADAGQRLEAPERPPARLPQAGPFAVGDQIAVTGHDLAAAIKETFAGGGDGVERAERALDAALREVEATARLIA</sequence>